<evidence type="ECO:0008006" key="4">
    <source>
        <dbReference type="Google" id="ProtNLM"/>
    </source>
</evidence>
<protein>
    <recommendedName>
        <fullName evidence="4">DUF2178 domain-containing protein</fullName>
    </recommendedName>
</protein>
<feature type="transmembrane region" description="Helical" evidence="1">
    <location>
        <begin position="95"/>
        <end position="111"/>
    </location>
</feature>
<evidence type="ECO:0000313" key="3">
    <source>
        <dbReference type="Proteomes" id="UP001519504"/>
    </source>
</evidence>
<dbReference type="EMBL" id="JAAMFK010000004">
    <property type="protein sequence ID" value="MBS9338745.1"/>
    <property type="molecule type" value="Genomic_DNA"/>
</dbReference>
<feature type="transmembrane region" description="Helical" evidence="1">
    <location>
        <begin position="12"/>
        <end position="30"/>
    </location>
</feature>
<evidence type="ECO:0000256" key="1">
    <source>
        <dbReference type="SAM" id="Phobius"/>
    </source>
</evidence>
<comment type="caution">
    <text evidence="2">The sequence shown here is derived from an EMBL/GenBank/DDBJ whole genome shotgun (WGS) entry which is preliminary data.</text>
</comment>
<keyword evidence="1" id="KW-0812">Transmembrane</keyword>
<evidence type="ECO:0000313" key="2">
    <source>
        <dbReference type="EMBL" id="MBS9338745.1"/>
    </source>
</evidence>
<organism evidence="2 3">
    <name type="scientific">Fructobacillus broussonetiae</name>
    <dbReference type="NCBI Taxonomy" id="2713173"/>
    <lineage>
        <taxon>Bacteria</taxon>
        <taxon>Bacillati</taxon>
        <taxon>Bacillota</taxon>
        <taxon>Bacilli</taxon>
        <taxon>Lactobacillales</taxon>
        <taxon>Lactobacillaceae</taxon>
        <taxon>Fructobacillus</taxon>
    </lineage>
</organism>
<dbReference type="RefSeq" id="WP_213809030.1">
    <property type="nucleotide sequence ID" value="NZ_JAAMFK010000004.1"/>
</dbReference>
<keyword evidence="1" id="KW-0472">Membrane</keyword>
<name>A0ABS5R010_9LACO</name>
<sequence>MSKTKKYVRFTFYWKLLWQSLAIAAVLFQGFNQRDIAFDLFIACSITFLAGMALVQKLFDINLFNANKFDFIADERDAAILEKVNHTIRYNRDNIAYSLLIVGFFVFNSTMESAYKVILFAFFMVTATILPTCEYYYLWNKFDQE</sequence>
<accession>A0ABS5R010</accession>
<proteinExistence type="predicted"/>
<feature type="transmembrane region" description="Helical" evidence="1">
    <location>
        <begin position="36"/>
        <end position="55"/>
    </location>
</feature>
<dbReference type="Proteomes" id="UP001519504">
    <property type="component" value="Unassembled WGS sequence"/>
</dbReference>
<reference evidence="2 3" key="1">
    <citation type="submission" date="2020-02" db="EMBL/GenBank/DDBJ databases">
        <title>Fructobacillus sp. isolated from paper mulberry of Taiwan.</title>
        <authorList>
            <person name="Lin S.-T."/>
        </authorList>
    </citation>
    <scope>NUCLEOTIDE SEQUENCE [LARGE SCALE GENOMIC DNA]</scope>
    <source>
        <strain evidence="2 3">M2-14</strain>
    </source>
</reference>
<gene>
    <name evidence="2" type="ORF">G6R29_03790</name>
</gene>
<keyword evidence="1" id="KW-1133">Transmembrane helix</keyword>
<feature type="transmembrane region" description="Helical" evidence="1">
    <location>
        <begin position="117"/>
        <end position="138"/>
    </location>
</feature>
<keyword evidence="3" id="KW-1185">Reference proteome</keyword>